<sequence>MSRLHLCLSEPLTVWSNERQRSRKAAEEKQKGLRDPCGLDPVKTAGQVHVKCAQRASESTAQREHSFESCGPVKSRASDSTLYILLLTHLFDMLSHHFQNNPPVCQPPGCQPIPYQCMAPYLWPYPSGPRGKTVHFSMREICCHLRHHPGL</sequence>
<evidence type="ECO:0000313" key="1">
    <source>
        <dbReference type="EMBL" id="KAJ8006872.1"/>
    </source>
</evidence>
<dbReference type="EMBL" id="CM055736">
    <property type="protein sequence ID" value="KAJ8006872.1"/>
    <property type="molecule type" value="Genomic_DNA"/>
</dbReference>
<evidence type="ECO:0000313" key="2">
    <source>
        <dbReference type="Proteomes" id="UP001157502"/>
    </source>
</evidence>
<gene>
    <name evidence="1" type="ORF">DPEC_G00111730</name>
</gene>
<accession>A0ACC2GT98</accession>
<keyword evidence="2" id="KW-1185">Reference proteome</keyword>
<protein>
    <submittedName>
        <fullName evidence="1">Uncharacterized protein</fullName>
    </submittedName>
</protein>
<reference evidence="1" key="1">
    <citation type="submission" date="2021-05" db="EMBL/GenBank/DDBJ databases">
        <authorList>
            <person name="Pan Q."/>
            <person name="Jouanno E."/>
            <person name="Zahm M."/>
            <person name="Klopp C."/>
            <person name="Cabau C."/>
            <person name="Louis A."/>
            <person name="Berthelot C."/>
            <person name="Parey E."/>
            <person name="Roest Crollius H."/>
            <person name="Montfort J."/>
            <person name="Robinson-Rechavi M."/>
            <person name="Bouchez O."/>
            <person name="Lampietro C."/>
            <person name="Lopez Roques C."/>
            <person name="Donnadieu C."/>
            <person name="Postlethwait J."/>
            <person name="Bobe J."/>
            <person name="Dillon D."/>
            <person name="Chandos A."/>
            <person name="von Hippel F."/>
            <person name="Guiguen Y."/>
        </authorList>
    </citation>
    <scope>NUCLEOTIDE SEQUENCE</scope>
    <source>
        <strain evidence="1">YG-Jan2019</strain>
    </source>
</reference>
<comment type="caution">
    <text evidence="1">The sequence shown here is derived from an EMBL/GenBank/DDBJ whole genome shotgun (WGS) entry which is preliminary data.</text>
</comment>
<proteinExistence type="predicted"/>
<organism evidence="1 2">
    <name type="scientific">Dallia pectoralis</name>
    <name type="common">Alaska blackfish</name>
    <dbReference type="NCBI Taxonomy" id="75939"/>
    <lineage>
        <taxon>Eukaryota</taxon>
        <taxon>Metazoa</taxon>
        <taxon>Chordata</taxon>
        <taxon>Craniata</taxon>
        <taxon>Vertebrata</taxon>
        <taxon>Euteleostomi</taxon>
        <taxon>Actinopterygii</taxon>
        <taxon>Neopterygii</taxon>
        <taxon>Teleostei</taxon>
        <taxon>Protacanthopterygii</taxon>
        <taxon>Esociformes</taxon>
        <taxon>Umbridae</taxon>
        <taxon>Dallia</taxon>
    </lineage>
</organism>
<dbReference type="Proteomes" id="UP001157502">
    <property type="component" value="Chromosome 9"/>
</dbReference>
<name>A0ACC2GT98_DALPE</name>